<organism evidence="3 4">
    <name type="scientific">Nocardiopsis exhalans</name>
    <dbReference type="NCBI Taxonomy" id="163604"/>
    <lineage>
        <taxon>Bacteria</taxon>
        <taxon>Bacillati</taxon>
        <taxon>Actinomycetota</taxon>
        <taxon>Actinomycetes</taxon>
        <taxon>Streptosporangiales</taxon>
        <taxon>Nocardiopsidaceae</taxon>
        <taxon>Nocardiopsis</taxon>
    </lineage>
</organism>
<keyword evidence="2" id="KW-0472">Membrane</keyword>
<protein>
    <submittedName>
        <fullName evidence="3">DUF6049 family protein</fullName>
    </submittedName>
</protein>
<name>A0ABY5DJ40_9ACTN</name>
<feature type="region of interest" description="Disordered" evidence="1">
    <location>
        <begin position="228"/>
        <end position="287"/>
    </location>
</feature>
<keyword evidence="2" id="KW-1133">Transmembrane helix</keyword>
<dbReference type="EMBL" id="CP099837">
    <property type="protein sequence ID" value="USY23105.1"/>
    <property type="molecule type" value="Genomic_DNA"/>
</dbReference>
<feature type="transmembrane region" description="Helical" evidence="2">
    <location>
        <begin position="732"/>
        <end position="752"/>
    </location>
</feature>
<evidence type="ECO:0000313" key="3">
    <source>
        <dbReference type="EMBL" id="USY23105.1"/>
    </source>
</evidence>
<feature type="compositionally biased region" description="Acidic residues" evidence="1">
    <location>
        <begin position="241"/>
        <end position="273"/>
    </location>
</feature>
<gene>
    <name evidence="3" type="ORF">NE857_00920</name>
</gene>
<keyword evidence="4" id="KW-1185">Reference proteome</keyword>
<reference evidence="3" key="1">
    <citation type="submission" date="2022-06" db="EMBL/GenBank/DDBJ databases">
        <authorList>
            <person name="Ping M."/>
        </authorList>
    </citation>
    <scope>NUCLEOTIDE SEQUENCE</scope>
    <source>
        <strain evidence="3">JCM11759T</strain>
    </source>
</reference>
<dbReference type="Pfam" id="PF19516">
    <property type="entry name" value="DUF6049"/>
    <property type="match status" value="1"/>
</dbReference>
<dbReference type="Proteomes" id="UP001055940">
    <property type="component" value="Chromosome"/>
</dbReference>
<dbReference type="InterPro" id="IPR046112">
    <property type="entry name" value="DUF6049"/>
</dbReference>
<proteinExistence type="predicted"/>
<evidence type="ECO:0000256" key="1">
    <source>
        <dbReference type="SAM" id="MobiDB-lite"/>
    </source>
</evidence>
<keyword evidence="2" id="KW-0812">Transmembrane</keyword>
<evidence type="ECO:0000313" key="4">
    <source>
        <dbReference type="Proteomes" id="UP001055940"/>
    </source>
</evidence>
<feature type="region of interest" description="Disordered" evidence="1">
    <location>
        <begin position="768"/>
        <end position="866"/>
    </location>
</feature>
<evidence type="ECO:0000256" key="2">
    <source>
        <dbReference type="SAM" id="Phobius"/>
    </source>
</evidence>
<dbReference type="RefSeq" id="WP_254421832.1">
    <property type="nucleotide sequence ID" value="NZ_BAAAJB010000047.1"/>
</dbReference>
<sequence>MAMTAALLPIPATLSSASAEPEEEGSAAPLVVERITPDTIGEDSTLRVAGEVTNTTGETVEDVTVRMRYSRHPFTSRDELDKFATGEDWQPNASGPDEEFDGELVPDGTLEYSLSTPVEDLGLSSYGVYPMIIEAVDGDGDALGAQYTFLPYTADSDEDDVPSVDLAWVWPLMDDPQRADDDTFLSDDLHGSVGAGGRLGRLLESGAQVPLSFEAGDEDLIEELGLEEAQAPEEVPAENATAEEDADSLTPEEDEGDEDENGEDAEASDEEGEAPPARTEGIPVTWAVDPSTLDDILRMATAEHEVIEDLLTDPAEEPVRHTQDPHTAAQVWLREAREVLAADTVVASPYANTDLAALLRNDMNSDAQASLRLGQEALARSLGLSADDRFAVPAEGIMEENVQELFTENGAHRFLLNEEAVPPASWISTTPTAQAPLPASGDEAEGEEPYALVSDSGLTDVLSMPSWEPGESTLALQRFAAETAMIAGESTGDDRVVIAAPAPGWDPSPEFAAGVLDATASLPWLSPERLDRVELSDAEDREETRKGLTYPDHAYGDELSSTYLGQIEDVGRDVRLFNSILVGDSDPFRPALVRLESVYWRDREAMAGATRALVGRSVQSRREDVRVIPGDPVTLASSTGTTGVLVANDLEDEAVYVYLSLYSENSERLSIGEYTHHFEIAPGARTTVYVPLSARINGSTNVQVSLQNAAGEPISSQDTVIQVNATGLGTQALLISGIGLLILIAALAPRALRKWARKQAAKANATAAAATATAKDGDGDGDGDGDAKDTEESEAAEDAETKAESTGTAEPAEPGGRGSEAPGAEETSAGAGSDEDTDTPRGAEPDTPAGTEPDSGSRPDGSGAGK</sequence>
<feature type="compositionally biased region" description="Low complexity" evidence="1">
    <location>
        <begin position="228"/>
        <end position="240"/>
    </location>
</feature>
<accession>A0ABY5DJ40</accession>